<dbReference type="Pfam" id="PF11276">
    <property type="entry name" value="DUF3078"/>
    <property type="match status" value="1"/>
</dbReference>
<evidence type="ECO:0000256" key="1">
    <source>
        <dbReference type="SAM" id="SignalP"/>
    </source>
</evidence>
<sequence length="305" mass="34472">MKKLLVIGALLFSATYSYAQDATEEEAPKEGWTKGGTFTFLLNQSAFSNWVSGGDNNISATLGVNYDFNYLRGEWSWDNKVIASYGLNNTKDQGTRKTDDRFEFNSIVGKEAFGNWSYSFFLNLRTQFTNGFDYSNDPDADFHTSGLFNPGYLTFGPGLQWKKNENLKFNLAPATSKITFISDDLWVYDDELDTFVQHSGADNVNALSAYGIDPGDKTRYELGFYASGYYKFNLMENVSVENILNLYSNYLEDPQNVDMDYTMNVVMKINEYLSTNLNLQLVYDDNAVSALQVREVFGLGVNVGF</sequence>
<keyword evidence="3" id="KW-1185">Reference proteome</keyword>
<evidence type="ECO:0000313" key="2">
    <source>
        <dbReference type="EMBL" id="MDG3586748.1"/>
    </source>
</evidence>
<dbReference type="EMBL" id="JAPMUA010000004">
    <property type="protein sequence ID" value="MDG3586748.1"/>
    <property type="molecule type" value="Genomic_DNA"/>
</dbReference>
<feature type="signal peptide" evidence="1">
    <location>
        <begin position="1"/>
        <end position="19"/>
    </location>
</feature>
<comment type="caution">
    <text evidence="2">The sequence shown here is derived from an EMBL/GenBank/DDBJ whole genome shotgun (WGS) entry which is preliminary data.</text>
</comment>
<keyword evidence="1" id="KW-0732">Signal</keyword>
<proteinExistence type="predicted"/>
<accession>A0ABT6FU02</accession>
<name>A0ABT6FU02_9FLAO</name>
<reference evidence="2" key="1">
    <citation type="submission" date="2022-11" db="EMBL/GenBank/DDBJ databases">
        <title>High-quality draft genome sequence of Galbibacter sp. strain CMA-7.</title>
        <authorList>
            <person name="Wei L."/>
            <person name="Dong C."/>
            <person name="Shao Z."/>
        </authorList>
    </citation>
    <scope>NUCLEOTIDE SEQUENCE</scope>
    <source>
        <strain evidence="2">CMA-7</strain>
    </source>
</reference>
<gene>
    <name evidence="2" type="ORF">OSR52_12800</name>
</gene>
<dbReference type="RefSeq" id="WP_277900471.1">
    <property type="nucleotide sequence ID" value="NZ_JAPMUA010000004.1"/>
</dbReference>
<feature type="chain" id="PRO_5045447992" evidence="1">
    <location>
        <begin position="20"/>
        <end position="305"/>
    </location>
</feature>
<evidence type="ECO:0000313" key="3">
    <source>
        <dbReference type="Proteomes" id="UP001153642"/>
    </source>
</evidence>
<dbReference type="Proteomes" id="UP001153642">
    <property type="component" value="Unassembled WGS sequence"/>
</dbReference>
<protein>
    <submittedName>
        <fullName evidence="2">DUF3078 domain-containing protein</fullName>
    </submittedName>
</protein>
<organism evidence="2 3">
    <name type="scientific">Galbibacter pacificus</name>
    <dbReference type="NCBI Taxonomy" id="2996052"/>
    <lineage>
        <taxon>Bacteria</taxon>
        <taxon>Pseudomonadati</taxon>
        <taxon>Bacteroidota</taxon>
        <taxon>Flavobacteriia</taxon>
        <taxon>Flavobacteriales</taxon>
        <taxon>Flavobacteriaceae</taxon>
        <taxon>Galbibacter</taxon>
    </lineage>
</organism>
<dbReference type="InterPro" id="IPR021428">
    <property type="entry name" value="DUF3078"/>
</dbReference>